<dbReference type="PROSITE" id="PS50850">
    <property type="entry name" value="MFS"/>
    <property type="match status" value="1"/>
</dbReference>
<dbReference type="InterPro" id="IPR011701">
    <property type="entry name" value="MFS"/>
</dbReference>
<dbReference type="InterPro" id="IPR036259">
    <property type="entry name" value="MFS_trans_sf"/>
</dbReference>
<dbReference type="AlphaFoldDB" id="A0A085ZBX9"/>
<dbReference type="InterPro" id="IPR051788">
    <property type="entry name" value="MFS_Transporter"/>
</dbReference>
<feature type="transmembrane region" description="Helical" evidence="7">
    <location>
        <begin position="74"/>
        <end position="96"/>
    </location>
</feature>
<dbReference type="PANTHER" id="PTHR23514">
    <property type="entry name" value="BYPASS OF STOP CODON PROTEIN 6"/>
    <property type="match status" value="1"/>
</dbReference>
<dbReference type="PANTHER" id="PTHR23514:SF3">
    <property type="entry name" value="BYPASS OF STOP CODON PROTEIN 6"/>
    <property type="match status" value="1"/>
</dbReference>
<feature type="transmembrane region" description="Helical" evidence="7">
    <location>
        <begin position="5"/>
        <end position="28"/>
    </location>
</feature>
<comment type="similarity">
    <text evidence="2">Belongs to the major facilitator superfamily.</text>
</comment>
<dbReference type="Pfam" id="PF07690">
    <property type="entry name" value="MFS_1"/>
    <property type="match status" value="1"/>
</dbReference>
<dbReference type="OrthoDB" id="1274407at2"/>
<dbReference type="RefSeq" id="WP_034706296.1">
    <property type="nucleotide sequence ID" value="NZ_JPRO01000014.1"/>
</dbReference>
<dbReference type="Proteomes" id="UP000028703">
    <property type="component" value="Unassembled WGS sequence"/>
</dbReference>
<evidence type="ECO:0000256" key="6">
    <source>
        <dbReference type="ARBA" id="ARBA00023136"/>
    </source>
</evidence>
<feature type="transmembrane region" description="Helical" evidence="7">
    <location>
        <begin position="102"/>
        <end position="128"/>
    </location>
</feature>
<feature type="transmembrane region" description="Helical" evidence="7">
    <location>
        <begin position="359"/>
        <end position="378"/>
    </location>
</feature>
<protein>
    <recommendedName>
        <fullName evidence="8">Major facilitator superfamily (MFS) profile domain-containing protein</fullName>
    </recommendedName>
</protein>
<name>A0A085ZBX9_9FLAO</name>
<evidence type="ECO:0000313" key="9">
    <source>
        <dbReference type="EMBL" id="KFF01943.1"/>
    </source>
</evidence>
<reference evidence="9 10" key="1">
    <citation type="submission" date="2014-07" db="EMBL/GenBank/DDBJ databases">
        <title>Genome of Chryseobacterium luteum DSM 18605.</title>
        <authorList>
            <person name="Stropko S.J."/>
            <person name="Pipes S.E."/>
            <person name="Newman J.D."/>
        </authorList>
    </citation>
    <scope>NUCLEOTIDE SEQUENCE [LARGE SCALE GENOMIC DNA]</scope>
    <source>
        <strain evidence="9 10">DSM 18605</strain>
    </source>
</reference>
<evidence type="ECO:0000313" key="10">
    <source>
        <dbReference type="Proteomes" id="UP000028703"/>
    </source>
</evidence>
<evidence type="ECO:0000256" key="4">
    <source>
        <dbReference type="ARBA" id="ARBA00022692"/>
    </source>
</evidence>
<keyword evidence="6 7" id="KW-0472">Membrane</keyword>
<dbReference type="EMBL" id="JPRO01000014">
    <property type="protein sequence ID" value="KFF01943.1"/>
    <property type="molecule type" value="Genomic_DNA"/>
</dbReference>
<keyword evidence="3" id="KW-0813">Transport</keyword>
<gene>
    <name evidence="9" type="ORF">IX38_15725</name>
</gene>
<organism evidence="9 10">
    <name type="scientific">Chryseobacterium luteum</name>
    <dbReference type="NCBI Taxonomy" id="421531"/>
    <lineage>
        <taxon>Bacteria</taxon>
        <taxon>Pseudomonadati</taxon>
        <taxon>Bacteroidota</taxon>
        <taxon>Flavobacteriia</taxon>
        <taxon>Flavobacteriales</taxon>
        <taxon>Weeksellaceae</taxon>
        <taxon>Chryseobacterium group</taxon>
        <taxon>Chryseobacterium</taxon>
    </lineage>
</organism>
<evidence type="ECO:0000256" key="7">
    <source>
        <dbReference type="SAM" id="Phobius"/>
    </source>
</evidence>
<dbReference type="eggNOG" id="COG0738">
    <property type="taxonomic scope" value="Bacteria"/>
</dbReference>
<dbReference type="GO" id="GO:0022857">
    <property type="term" value="F:transmembrane transporter activity"/>
    <property type="evidence" value="ECO:0007669"/>
    <property type="project" value="InterPro"/>
</dbReference>
<proteinExistence type="inferred from homology"/>
<dbReference type="GO" id="GO:0016020">
    <property type="term" value="C:membrane"/>
    <property type="evidence" value="ECO:0007669"/>
    <property type="project" value="TreeGrafter"/>
</dbReference>
<keyword evidence="5 7" id="KW-1133">Transmembrane helix</keyword>
<feature type="transmembrane region" description="Helical" evidence="7">
    <location>
        <begin position="140"/>
        <end position="162"/>
    </location>
</feature>
<dbReference type="InterPro" id="IPR020846">
    <property type="entry name" value="MFS_dom"/>
</dbReference>
<feature type="domain" description="Major facilitator superfamily (MFS) profile" evidence="8">
    <location>
        <begin position="1"/>
        <end position="192"/>
    </location>
</feature>
<feature type="transmembrane region" description="Helical" evidence="7">
    <location>
        <begin position="329"/>
        <end position="353"/>
    </location>
</feature>
<dbReference type="STRING" id="421531.IX38_15725"/>
<evidence type="ECO:0000259" key="8">
    <source>
        <dbReference type="PROSITE" id="PS50850"/>
    </source>
</evidence>
<comment type="caution">
    <text evidence="9">The sequence shown here is derived from an EMBL/GenBank/DDBJ whole genome shotgun (WGS) entry which is preliminary data.</text>
</comment>
<comment type="subcellular location">
    <subcellularLocation>
        <location evidence="1">Endomembrane system</location>
        <topology evidence="1">Multi-pass membrane protein</topology>
    </subcellularLocation>
</comment>
<keyword evidence="4 7" id="KW-0812">Transmembrane</keyword>
<feature type="transmembrane region" description="Helical" evidence="7">
    <location>
        <begin position="272"/>
        <end position="291"/>
    </location>
</feature>
<evidence type="ECO:0000256" key="5">
    <source>
        <dbReference type="ARBA" id="ARBA00022989"/>
    </source>
</evidence>
<dbReference type="GO" id="GO:0012505">
    <property type="term" value="C:endomembrane system"/>
    <property type="evidence" value="ECO:0007669"/>
    <property type="project" value="UniProtKB-SubCell"/>
</dbReference>
<feature type="transmembrane region" description="Helical" evidence="7">
    <location>
        <begin position="48"/>
        <end position="67"/>
    </location>
</feature>
<feature type="transmembrane region" description="Helical" evidence="7">
    <location>
        <begin position="246"/>
        <end position="265"/>
    </location>
</feature>
<sequence length="388" mass="42680">MNSRIVQIVIIFLLAFFTGVNFVVFPALGTAFTDSSLFGLSSSQFGNLFIPQVICIIISCLGAPFLVNKFGPKIILVAGLLLMITSTGILWMLQFFMNDKSLLFPVLMILVAFTGSGFGLSITTLNPLAASLFENNKSSAILILQFLVGLGTSTSPMMMNLIGNVKNWMYVPVSIFVLVSIIFVLFLFLKLEKGTFFELPKHFKIPSKLWIFFIAIVLYGFIEGTFGSFGAIILKNQGLDNNKASLGLSLFWGGIALNRLLFGIFSKNNDLSYLFLFSPLIVAGLLLLLLIYPNVSIIILMMFLIGFFMGSIFPGSIGWGTVEFPTLSVLVSGFLMAANQIGTGIITNVLGSFSKETTVIFQFLIVCMILICVLLFYLKRNSKIKEAF</sequence>
<evidence type="ECO:0000256" key="1">
    <source>
        <dbReference type="ARBA" id="ARBA00004127"/>
    </source>
</evidence>
<feature type="transmembrane region" description="Helical" evidence="7">
    <location>
        <begin position="297"/>
        <end position="317"/>
    </location>
</feature>
<evidence type="ECO:0000256" key="2">
    <source>
        <dbReference type="ARBA" id="ARBA00008335"/>
    </source>
</evidence>
<dbReference type="Gene3D" id="1.20.1250.20">
    <property type="entry name" value="MFS general substrate transporter like domains"/>
    <property type="match status" value="2"/>
</dbReference>
<dbReference type="SUPFAM" id="SSF103473">
    <property type="entry name" value="MFS general substrate transporter"/>
    <property type="match status" value="1"/>
</dbReference>
<evidence type="ECO:0000256" key="3">
    <source>
        <dbReference type="ARBA" id="ARBA00022448"/>
    </source>
</evidence>
<keyword evidence="10" id="KW-1185">Reference proteome</keyword>
<feature type="transmembrane region" description="Helical" evidence="7">
    <location>
        <begin position="168"/>
        <end position="189"/>
    </location>
</feature>
<accession>A0A085ZBX9</accession>
<feature type="transmembrane region" description="Helical" evidence="7">
    <location>
        <begin position="209"/>
        <end position="234"/>
    </location>
</feature>